<reference evidence="2" key="1">
    <citation type="journal article" date="2019" name="Int. J. Syst. Evol. Microbiol.">
        <title>The Global Catalogue of Microorganisms (GCM) 10K type strain sequencing project: providing services to taxonomists for standard genome sequencing and annotation.</title>
        <authorList>
            <consortium name="The Broad Institute Genomics Platform"/>
            <consortium name="The Broad Institute Genome Sequencing Center for Infectious Disease"/>
            <person name="Wu L."/>
            <person name="Ma J."/>
        </authorList>
    </citation>
    <scope>NUCLEOTIDE SEQUENCE [LARGE SCALE GENOMIC DNA]</scope>
    <source>
        <strain evidence="2">CGMCC 1.15795</strain>
    </source>
</reference>
<name>A0ABW4QWV1_9BACT</name>
<keyword evidence="2" id="KW-1185">Reference proteome</keyword>
<sequence length="85" mass="9430">MEVTLDLPNNPYNFTFTWVGNHEIKVDLGHDGVIITANKDGLISLAAQLLTLAQDDYEHGCDFHLDKYAGLEDDSIDLIVVKSIV</sequence>
<evidence type="ECO:0000313" key="2">
    <source>
        <dbReference type="Proteomes" id="UP001597197"/>
    </source>
</evidence>
<protein>
    <recommendedName>
        <fullName evidence="3">DUF2442 domain-containing protein</fullName>
    </recommendedName>
</protein>
<dbReference type="Pfam" id="PF15566">
    <property type="entry name" value="Imm32"/>
    <property type="match status" value="1"/>
</dbReference>
<proteinExistence type="predicted"/>
<comment type="caution">
    <text evidence="1">The sequence shown here is derived from an EMBL/GenBank/DDBJ whole genome shotgun (WGS) entry which is preliminary data.</text>
</comment>
<gene>
    <name evidence="1" type="ORF">ACFSDX_16500</name>
</gene>
<dbReference type="InterPro" id="IPR029083">
    <property type="entry name" value="Imm32"/>
</dbReference>
<dbReference type="RefSeq" id="WP_382315498.1">
    <property type="nucleotide sequence ID" value="NZ_JBHUFD010000006.1"/>
</dbReference>
<organism evidence="1 2">
    <name type="scientific">Hymenobacter bucti</name>
    <dbReference type="NCBI Taxonomy" id="1844114"/>
    <lineage>
        <taxon>Bacteria</taxon>
        <taxon>Pseudomonadati</taxon>
        <taxon>Bacteroidota</taxon>
        <taxon>Cytophagia</taxon>
        <taxon>Cytophagales</taxon>
        <taxon>Hymenobacteraceae</taxon>
        <taxon>Hymenobacter</taxon>
    </lineage>
</organism>
<dbReference type="EMBL" id="JBHUFD010000006">
    <property type="protein sequence ID" value="MFD1874048.1"/>
    <property type="molecule type" value="Genomic_DNA"/>
</dbReference>
<evidence type="ECO:0008006" key="3">
    <source>
        <dbReference type="Google" id="ProtNLM"/>
    </source>
</evidence>
<evidence type="ECO:0000313" key="1">
    <source>
        <dbReference type="EMBL" id="MFD1874048.1"/>
    </source>
</evidence>
<dbReference type="Proteomes" id="UP001597197">
    <property type="component" value="Unassembled WGS sequence"/>
</dbReference>
<accession>A0ABW4QWV1</accession>